<organism evidence="1 2">
    <name type="scientific">Romanomermis culicivorax</name>
    <name type="common">Nematode worm</name>
    <dbReference type="NCBI Taxonomy" id="13658"/>
    <lineage>
        <taxon>Eukaryota</taxon>
        <taxon>Metazoa</taxon>
        <taxon>Ecdysozoa</taxon>
        <taxon>Nematoda</taxon>
        <taxon>Enoplea</taxon>
        <taxon>Dorylaimia</taxon>
        <taxon>Mermithida</taxon>
        <taxon>Mermithoidea</taxon>
        <taxon>Mermithidae</taxon>
        <taxon>Romanomermis</taxon>
    </lineage>
</organism>
<reference evidence="2" key="1">
    <citation type="submission" date="2022-11" db="UniProtKB">
        <authorList>
            <consortium name="WormBaseParasite"/>
        </authorList>
    </citation>
    <scope>IDENTIFICATION</scope>
</reference>
<keyword evidence="1" id="KW-1185">Reference proteome</keyword>
<dbReference type="WBParaSite" id="nRc.2.0.1.t28782-RA">
    <property type="protein sequence ID" value="nRc.2.0.1.t28782-RA"/>
    <property type="gene ID" value="nRc.2.0.1.g28782"/>
</dbReference>
<accession>A0A915JSE9</accession>
<sequence>MKSGLTHRLIELLNFPVSPIYKLAIHDRIKFESDPPMQSIPHKVDDIWIERVMANQPLPDQTYHGTHYLYLPNTIISFLQVDGAWFRRLTTSMPLATLLTSPCSAMEYAFLNDMLVQHTQSLDSATRTAFYQCMWYPANGNPRLPLTEWMNRILEREPAFHSDPRTYICN</sequence>
<name>A0A915JSE9_ROMCU</name>
<dbReference type="Proteomes" id="UP000887565">
    <property type="component" value="Unplaced"/>
</dbReference>
<evidence type="ECO:0000313" key="2">
    <source>
        <dbReference type="WBParaSite" id="nRc.2.0.1.t28782-RA"/>
    </source>
</evidence>
<protein>
    <submittedName>
        <fullName evidence="2">Uncharacterized protein</fullName>
    </submittedName>
</protein>
<proteinExistence type="predicted"/>
<dbReference type="AlphaFoldDB" id="A0A915JSE9"/>
<evidence type="ECO:0000313" key="1">
    <source>
        <dbReference type="Proteomes" id="UP000887565"/>
    </source>
</evidence>